<sequence length="170" mass="18768">MQELVELERRIAAALDRIGRGIEGLAPEVPAAPAAQPVADPAEVTQLREALEEERFINAQLTEKLRAAREKAVTGQTQALLAAKVERMTKQLDVQGLELQRMRKTVVQLRETLRALREAVTDGMPDAAMINRALLAETEALRATRLTELSLLDEILDELEPLIPETGEDA</sequence>
<accession>A0A8G1EEL3</accession>
<protein>
    <submittedName>
        <fullName evidence="1">Uncharacterized protein</fullName>
    </submittedName>
</protein>
<dbReference type="RefSeq" id="WP_220662986.1">
    <property type="nucleotide sequence ID" value="NZ_CP069370.1"/>
</dbReference>
<organism evidence="1 2">
    <name type="scientific">Neotabrizicola shimadae</name>
    <dbReference type="NCBI Taxonomy" id="2807096"/>
    <lineage>
        <taxon>Bacteria</taxon>
        <taxon>Pseudomonadati</taxon>
        <taxon>Pseudomonadota</taxon>
        <taxon>Alphaproteobacteria</taxon>
        <taxon>Rhodobacterales</taxon>
        <taxon>Paracoccaceae</taxon>
        <taxon>Neotabrizicola</taxon>
    </lineage>
</organism>
<dbReference type="KEGG" id="nsm:JO391_04440"/>
<evidence type="ECO:0000313" key="1">
    <source>
        <dbReference type="EMBL" id="QYZ70769.1"/>
    </source>
</evidence>
<dbReference type="AlphaFoldDB" id="A0A8G1EEL3"/>
<proteinExistence type="predicted"/>
<name>A0A8G1EEL3_9RHOB</name>
<reference evidence="1" key="1">
    <citation type="submission" date="2021-02" db="EMBL/GenBank/DDBJ databases">
        <title>Rhodobacter shimadae sp. nov., an aerobic anoxygenic phototrophic bacterium isolated from a hot spring.</title>
        <authorList>
            <person name="Muramatsu S."/>
            <person name="Haruta S."/>
            <person name="Hirose S."/>
            <person name="Hanada S."/>
        </authorList>
    </citation>
    <scope>NUCLEOTIDE SEQUENCE</scope>
    <source>
        <strain evidence="1">N10</strain>
    </source>
</reference>
<dbReference type="Proteomes" id="UP000826300">
    <property type="component" value="Chromosome"/>
</dbReference>
<evidence type="ECO:0000313" key="2">
    <source>
        <dbReference type="Proteomes" id="UP000826300"/>
    </source>
</evidence>
<gene>
    <name evidence="1" type="ORF">JO391_04440</name>
</gene>
<keyword evidence="2" id="KW-1185">Reference proteome</keyword>
<dbReference type="EMBL" id="CP069370">
    <property type="protein sequence ID" value="QYZ70769.1"/>
    <property type="molecule type" value="Genomic_DNA"/>
</dbReference>